<dbReference type="SUPFAM" id="SSF103196">
    <property type="entry name" value="Roadblock/LC7 domain"/>
    <property type="match status" value="1"/>
</dbReference>
<dbReference type="InterPro" id="IPR004942">
    <property type="entry name" value="Roadblock/LAMTOR2_dom"/>
</dbReference>
<dbReference type="Gene3D" id="3.30.450.30">
    <property type="entry name" value="Dynein light chain 2a, cytoplasmic"/>
    <property type="match status" value="1"/>
</dbReference>
<dbReference type="EMBL" id="BAAATZ010000015">
    <property type="protein sequence ID" value="GAA2729549.1"/>
    <property type="molecule type" value="Genomic_DNA"/>
</dbReference>
<proteinExistence type="predicted"/>
<name>A0ABN3UBS2_9ACTN</name>
<comment type="caution">
    <text evidence="2">The sequence shown here is derived from an EMBL/GenBank/DDBJ whole genome shotgun (WGS) entry which is preliminary data.</text>
</comment>
<evidence type="ECO:0000313" key="3">
    <source>
        <dbReference type="Proteomes" id="UP001501842"/>
    </source>
</evidence>
<gene>
    <name evidence="2" type="ORF">GCM10010439_40350</name>
</gene>
<sequence>MSTAGDGRLNWLLDEFVSNVPEVRQSVILSRDGITMAASRGLDREGAEHLSALAAGLQGLARGAGRHFDGGRIQQTVIEMESVILFVTAAGDGSCLAVLCSADADAGQIAYEMTVLVKRIGPHLQAGIRAMSAPGREG</sequence>
<dbReference type="SMART" id="SM00960">
    <property type="entry name" value="Robl_LC7"/>
    <property type="match status" value="1"/>
</dbReference>
<organism evidence="2 3">
    <name type="scientific">Actinocorallia aurantiaca</name>
    <dbReference type="NCBI Taxonomy" id="46204"/>
    <lineage>
        <taxon>Bacteria</taxon>
        <taxon>Bacillati</taxon>
        <taxon>Actinomycetota</taxon>
        <taxon>Actinomycetes</taxon>
        <taxon>Streptosporangiales</taxon>
        <taxon>Thermomonosporaceae</taxon>
        <taxon>Actinocorallia</taxon>
    </lineage>
</organism>
<dbReference type="RefSeq" id="WP_344452087.1">
    <property type="nucleotide sequence ID" value="NZ_BAAATZ010000015.1"/>
</dbReference>
<dbReference type="PANTHER" id="PTHR36222:SF1">
    <property type="entry name" value="SERINE PROTEASE INHIBITOR RV3364C"/>
    <property type="match status" value="1"/>
</dbReference>
<dbReference type="InterPro" id="IPR053141">
    <property type="entry name" value="Mycobact_SerProt_Inhib_Rv3364c"/>
</dbReference>
<keyword evidence="3" id="KW-1185">Reference proteome</keyword>
<dbReference type="Proteomes" id="UP001501842">
    <property type="component" value="Unassembled WGS sequence"/>
</dbReference>
<evidence type="ECO:0000259" key="1">
    <source>
        <dbReference type="SMART" id="SM00960"/>
    </source>
</evidence>
<dbReference type="PANTHER" id="PTHR36222">
    <property type="entry name" value="SERINE PROTEASE INHIBITOR RV3364C"/>
    <property type="match status" value="1"/>
</dbReference>
<protein>
    <submittedName>
        <fullName evidence="2">Roadblock/LC7 domain-containing protein</fullName>
    </submittedName>
</protein>
<feature type="domain" description="Roadblock/LAMTOR2" evidence="1">
    <location>
        <begin position="10"/>
        <end position="100"/>
    </location>
</feature>
<evidence type="ECO:0000313" key="2">
    <source>
        <dbReference type="EMBL" id="GAA2729549.1"/>
    </source>
</evidence>
<dbReference type="Pfam" id="PF03259">
    <property type="entry name" value="Robl_LC7"/>
    <property type="match status" value="1"/>
</dbReference>
<reference evidence="2 3" key="1">
    <citation type="journal article" date="2019" name="Int. J. Syst. Evol. Microbiol.">
        <title>The Global Catalogue of Microorganisms (GCM) 10K type strain sequencing project: providing services to taxonomists for standard genome sequencing and annotation.</title>
        <authorList>
            <consortium name="The Broad Institute Genomics Platform"/>
            <consortium name="The Broad Institute Genome Sequencing Center for Infectious Disease"/>
            <person name="Wu L."/>
            <person name="Ma J."/>
        </authorList>
    </citation>
    <scope>NUCLEOTIDE SEQUENCE [LARGE SCALE GENOMIC DNA]</scope>
    <source>
        <strain evidence="2 3">JCM 8201</strain>
    </source>
</reference>
<accession>A0ABN3UBS2</accession>